<dbReference type="GO" id="GO:0000287">
    <property type="term" value="F:magnesium ion binding"/>
    <property type="evidence" value="ECO:0007669"/>
    <property type="project" value="TreeGrafter"/>
</dbReference>
<accession>A0A8J6LT82</accession>
<dbReference type="Pfam" id="PF08282">
    <property type="entry name" value="Hydrolase_3"/>
    <property type="match status" value="1"/>
</dbReference>
<organism evidence="1 2">
    <name type="scientific">Capillibacterium thermochitinicola</name>
    <dbReference type="NCBI Taxonomy" id="2699427"/>
    <lineage>
        <taxon>Bacteria</taxon>
        <taxon>Bacillati</taxon>
        <taxon>Bacillota</taxon>
        <taxon>Capillibacterium</taxon>
    </lineage>
</organism>
<evidence type="ECO:0000313" key="2">
    <source>
        <dbReference type="Proteomes" id="UP000657177"/>
    </source>
</evidence>
<evidence type="ECO:0000313" key="1">
    <source>
        <dbReference type="EMBL" id="MBA2134102.1"/>
    </source>
</evidence>
<keyword evidence="1" id="KW-0378">Hydrolase</keyword>
<dbReference type="NCBIfam" id="TIGR01484">
    <property type="entry name" value="HAD-SF-IIB"/>
    <property type="match status" value="1"/>
</dbReference>
<gene>
    <name evidence="1" type="ORF">G5B42_11250</name>
</gene>
<dbReference type="GO" id="GO:0016791">
    <property type="term" value="F:phosphatase activity"/>
    <property type="evidence" value="ECO:0007669"/>
    <property type="project" value="UniProtKB-ARBA"/>
</dbReference>
<sequence>MIKMVVTDLDETLLRTDKSISKYTVDVINKVRQRGIKFIFATARGGSAKTLVDYELFDGYVLLNGAKAFVDNRLIYERTISADIFIPFLRELSHRNFMVAAEVEGIHYANFKVNEKWSYINNFMVTDYSDVSGSADKLYVLIDDPNQIDLITPILPKELYLNLTRDNLAMIMHKAATKFNGVLAVAEEFNIPKGEIIAFGDDINDKEMLLKFGLGVAMSNAIDEIKMIADYVCDTNDNDGVAKWLEENLLRYGGN</sequence>
<dbReference type="SUPFAM" id="SSF56784">
    <property type="entry name" value="HAD-like"/>
    <property type="match status" value="1"/>
</dbReference>
<keyword evidence="2" id="KW-1185">Reference proteome</keyword>
<protein>
    <submittedName>
        <fullName evidence="1">Cof-type HAD-IIB family hydrolase</fullName>
    </submittedName>
</protein>
<dbReference type="AlphaFoldDB" id="A0A8J6LT82"/>
<dbReference type="Proteomes" id="UP000657177">
    <property type="component" value="Unassembled WGS sequence"/>
</dbReference>
<dbReference type="NCBIfam" id="TIGR00099">
    <property type="entry name" value="Cof-subfamily"/>
    <property type="match status" value="1"/>
</dbReference>
<dbReference type="InterPro" id="IPR036412">
    <property type="entry name" value="HAD-like_sf"/>
</dbReference>
<dbReference type="GO" id="GO:0005829">
    <property type="term" value="C:cytosol"/>
    <property type="evidence" value="ECO:0007669"/>
    <property type="project" value="TreeGrafter"/>
</dbReference>
<dbReference type="InterPro" id="IPR006379">
    <property type="entry name" value="HAD-SF_hydro_IIB"/>
</dbReference>
<name>A0A8J6LT82_9FIRM</name>
<dbReference type="InterPro" id="IPR000150">
    <property type="entry name" value="Cof"/>
</dbReference>
<comment type="caution">
    <text evidence="1">The sequence shown here is derived from an EMBL/GenBank/DDBJ whole genome shotgun (WGS) entry which is preliminary data.</text>
</comment>
<dbReference type="PANTHER" id="PTHR10000">
    <property type="entry name" value="PHOSPHOSERINE PHOSPHATASE"/>
    <property type="match status" value="1"/>
</dbReference>
<dbReference type="Gene3D" id="3.40.50.1000">
    <property type="entry name" value="HAD superfamily/HAD-like"/>
    <property type="match status" value="1"/>
</dbReference>
<dbReference type="PANTHER" id="PTHR10000:SF8">
    <property type="entry name" value="HAD SUPERFAMILY HYDROLASE-LIKE, TYPE 3"/>
    <property type="match status" value="1"/>
</dbReference>
<proteinExistence type="predicted"/>
<dbReference type="Gene3D" id="3.30.1240.10">
    <property type="match status" value="1"/>
</dbReference>
<dbReference type="InterPro" id="IPR023214">
    <property type="entry name" value="HAD_sf"/>
</dbReference>
<reference evidence="1" key="1">
    <citation type="submission" date="2020-06" db="EMBL/GenBank/DDBJ databases">
        <title>Novel chitinolytic bacterium.</title>
        <authorList>
            <person name="Ungkulpasvich U."/>
            <person name="Kosugi A."/>
            <person name="Uke A."/>
        </authorList>
    </citation>
    <scope>NUCLEOTIDE SEQUENCE</scope>
    <source>
        <strain evidence="1">UUS1-1</strain>
    </source>
</reference>
<dbReference type="EMBL" id="JAAKDE010000055">
    <property type="protein sequence ID" value="MBA2134102.1"/>
    <property type="molecule type" value="Genomic_DNA"/>
</dbReference>